<proteinExistence type="predicted"/>
<name>A0ABT6N7J5_9SPHN</name>
<feature type="signal peptide" evidence="1">
    <location>
        <begin position="1"/>
        <end position="25"/>
    </location>
</feature>
<keyword evidence="1" id="KW-0732">Signal</keyword>
<dbReference type="PROSITE" id="PS51257">
    <property type="entry name" value="PROKAR_LIPOPROTEIN"/>
    <property type="match status" value="1"/>
</dbReference>
<dbReference type="Pfam" id="PF13590">
    <property type="entry name" value="DUF4136"/>
    <property type="match status" value="1"/>
</dbReference>
<evidence type="ECO:0000259" key="2">
    <source>
        <dbReference type="Pfam" id="PF13590"/>
    </source>
</evidence>
<feature type="domain" description="DUF4136" evidence="2">
    <location>
        <begin position="49"/>
        <end position="204"/>
    </location>
</feature>
<evidence type="ECO:0000313" key="4">
    <source>
        <dbReference type="Proteomes" id="UP001160625"/>
    </source>
</evidence>
<protein>
    <submittedName>
        <fullName evidence="3">DUF4136 domain-containing protein</fullName>
    </submittedName>
</protein>
<dbReference type="Proteomes" id="UP001160625">
    <property type="component" value="Unassembled WGS sequence"/>
</dbReference>
<accession>A0ABT6N7J5</accession>
<keyword evidence="4" id="KW-1185">Reference proteome</keyword>
<organism evidence="3 4">
    <name type="scientific">Sphingomonas oryzagri</name>
    <dbReference type="NCBI Taxonomy" id="3042314"/>
    <lineage>
        <taxon>Bacteria</taxon>
        <taxon>Pseudomonadati</taxon>
        <taxon>Pseudomonadota</taxon>
        <taxon>Alphaproteobacteria</taxon>
        <taxon>Sphingomonadales</taxon>
        <taxon>Sphingomonadaceae</taxon>
        <taxon>Sphingomonas</taxon>
    </lineage>
</organism>
<sequence length="213" mass="22041">MIQSRIPFRLSSKLMAALGGALALAGCTTTNPVQVTRFHLDQPLAPGSFSIESTPAMGPGSPVAPDSIELNMYSDIVAGELTRLGYTRASGPADSELTVSVLVDRGTRPDYNAGGSSVSFGIGGASFGRHTGFGGGVGTTVPIGNRQERFIVGTRMQVQIKRRSDGTAIWEGRAMTEAKGQSPDASPQAAVAKLAHAMFAGFPGESGKTISVK</sequence>
<comment type="caution">
    <text evidence="3">The sequence shown here is derived from an EMBL/GenBank/DDBJ whole genome shotgun (WGS) entry which is preliminary data.</text>
</comment>
<dbReference type="EMBL" id="JARYGZ010000006">
    <property type="protein sequence ID" value="MDH7641071.1"/>
    <property type="molecule type" value="Genomic_DNA"/>
</dbReference>
<evidence type="ECO:0000256" key="1">
    <source>
        <dbReference type="SAM" id="SignalP"/>
    </source>
</evidence>
<dbReference type="RefSeq" id="WP_281046412.1">
    <property type="nucleotide sequence ID" value="NZ_JARYGZ010000006.1"/>
</dbReference>
<reference evidence="3" key="1">
    <citation type="submission" date="2023-04" db="EMBL/GenBank/DDBJ databases">
        <title>Sphingomonas sp. MAHUQ-71 isolated from rice field.</title>
        <authorList>
            <person name="Huq M.A."/>
        </authorList>
    </citation>
    <scope>NUCLEOTIDE SEQUENCE</scope>
    <source>
        <strain evidence="3">MAHUQ-71</strain>
    </source>
</reference>
<evidence type="ECO:0000313" key="3">
    <source>
        <dbReference type="EMBL" id="MDH7641071.1"/>
    </source>
</evidence>
<dbReference type="InterPro" id="IPR025411">
    <property type="entry name" value="DUF4136"/>
</dbReference>
<feature type="chain" id="PRO_5046351359" evidence="1">
    <location>
        <begin position="26"/>
        <end position="213"/>
    </location>
</feature>
<gene>
    <name evidence="3" type="ORF">QGN17_20220</name>
</gene>